<dbReference type="Proteomes" id="UP000187266">
    <property type="component" value="Chromosome"/>
</dbReference>
<dbReference type="InterPro" id="IPR019088">
    <property type="entry name" value="CHP02186-rel_TM"/>
</dbReference>
<evidence type="ECO:0000313" key="3">
    <source>
        <dbReference type="Proteomes" id="UP000187266"/>
    </source>
</evidence>
<feature type="transmembrane region" description="Helical" evidence="1">
    <location>
        <begin position="205"/>
        <end position="226"/>
    </location>
</feature>
<dbReference type="STRING" id="1267768.BV394_11225"/>
<name>A0A1U7DM84_9RHOB</name>
<reference evidence="2 3" key="1">
    <citation type="submission" date="2017-01" db="EMBL/GenBank/DDBJ databases">
        <title>Genomic analysis of Xuhuaishuia manganoxidans DY6-4.</title>
        <authorList>
            <person name="Wang X."/>
        </authorList>
    </citation>
    <scope>NUCLEOTIDE SEQUENCE [LARGE SCALE GENOMIC DNA]</scope>
    <source>
        <strain evidence="2 3">DY6-4</strain>
    </source>
</reference>
<keyword evidence="1" id="KW-0472">Membrane</keyword>
<keyword evidence="3" id="KW-1185">Reference proteome</keyword>
<dbReference type="EMBL" id="CP019124">
    <property type="protein sequence ID" value="APX91114.1"/>
    <property type="molecule type" value="Genomic_DNA"/>
</dbReference>
<evidence type="ECO:0000256" key="1">
    <source>
        <dbReference type="SAM" id="Phobius"/>
    </source>
</evidence>
<evidence type="ECO:0000313" key="2">
    <source>
        <dbReference type="EMBL" id="APX91114.1"/>
    </source>
</evidence>
<protein>
    <recommendedName>
        <fullName evidence="4">Transmembrane protein</fullName>
    </recommendedName>
</protein>
<keyword evidence="1" id="KW-0812">Transmembrane</keyword>
<gene>
    <name evidence="2" type="ORF">BV394_11225</name>
</gene>
<evidence type="ECO:0008006" key="4">
    <source>
        <dbReference type="Google" id="ProtNLM"/>
    </source>
</evidence>
<dbReference type="Pfam" id="PF09608">
    <property type="entry name" value="Alph_Pro_TM"/>
    <property type="match status" value="1"/>
</dbReference>
<proteinExistence type="predicted"/>
<keyword evidence="1" id="KW-1133">Transmembrane helix</keyword>
<accession>A0A1U7DM84</accession>
<organism evidence="2 3">
    <name type="scientific">Brevirhabdus pacifica</name>
    <dbReference type="NCBI Taxonomy" id="1267768"/>
    <lineage>
        <taxon>Bacteria</taxon>
        <taxon>Pseudomonadati</taxon>
        <taxon>Pseudomonadota</taxon>
        <taxon>Alphaproteobacteria</taxon>
        <taxon>Rhodobacterales</taxon>
        <taxon>Paracoccaceae</taxon>
        <taxon>Brevirhabdus</taxon>
    </lineage>
</organism>
<dbReference type="AlphaFoldDB" id="A0A1U7DM84"/>
<sequence>MVASLSQNRVSITASFDGSEILIFGAVKRERPAPDGPLHVIITVSGPSMPTTVRRKERVAGIWVNTDAVEIDAAPSFYAVSTTAPLPEILSEVSDLRHRISIERAIRSVGAPATITDSPAFTEALIRIREKQDLYALLENSTTLLDDALFRTEIALPANLVEGNYTTRIYLLRGGRVVEESDTTIFVSKVGVERWIFNLAHEQPLIYGLLSLFIAIAAGWGASAVFRYMRF</sequence>